<evidence type="ECO:0000313" key="1">
    <source>
        <dbReference type="EMBL" id="GAG09518.1"/>
    </source>
</evidence>
<evidence type="ECO:0008006" key="2">
    <source>
        <dbReference type="Google" id="ProtNLM"/>
    </source>
</evidence>
<feature type="non-terminal residue" evidence="1">
    <location>
        <position position="259"/>
    </location>
</feature>
<comment type="caution">
    <text evidence="1">The sequence shown here is derived from an EMBL/GenBank/DDBJ whole genome shotgun (WGS) entry which is preliminary data.</text>
</comment>
<dbReference type="AlphaFoldDB" id="X0VAN8"/>
<organism evidence="1">
    <name type="scientific">marine sediment metagenome</name>
    <dbReference type="NCBI Taxonomy" id="412755"/>
    <lineage>
        <taxon>unclassified sequences</taxon>
        <taxon>metagenomes</taxon>
        <taxon>ecological metagenomes</taxon>
    </lineage>
</organism>
<protein>
    <recommendedName>
        <fullName evidence="2">Terminase large subunit gp17-like C-terminal domain-containing protein</fullName>
    </recommendedName>
</protein>
<accession>X0VAN8</accession>
<reference evidence="1" key="1">
    <citation type="journal article" date="2014" name="Front. Microbiol.">
        <title>High frequency of phylogenetically diverse reductive dehalogenase-homologous genes in deep subseafloor sedimentary metagenomes.</title>
        <authorList>
            <person name="Kawai M."/>
            <person name="Futagami T."/>
            <person name="Toyoda A."/>
            <person name="Takaki Y."/>
            <person name="Nishi S."/>
            <person name="Hori S."/>
            <person name="Arai W."/>
            <person name="Tsubouchi T."/>
            <person name="Morono Y."/>
            <person name="Uchiyama I."/>
            <person name="Ito T."/>
            <person name="Fujiyama A."/>
            <person name="Inagaki F."/>
            <person name="Takami H."/>
        </authorList>
    </citation>
    <scope>NUCLEOTIDE SEQUENCE</scope>
    <source>
        <strain evidence="1">Expedition CK06-06</strain>
    </source>
</reference>
<sequence length="259" mass="30197">MHWSGTRYHDDDQYGRLLKQGILANKDTHKAILDNGESMWPELWPIEKLLEIKEKIGSIRFNAQYQNDVELMAAGKIFKREWFKYIKRNPSNPLEYIKDDGARINIKDLAIYQTCDLAISKKETADYFVILTFGLDKEGNIYILNVIRGHYNWPEQKRVSRQEHLRWKEFGLRWLGIEAVQYQAVLAQELDTFTDMSVRHLSSRGLDKVTRAMPMSAKYESGKVYHNSGMENLSDFEDELAAFDEGENDDMVDCVGYIP</sequence>
<name>X0VAN8_9ZZZZ</name>
<proteinExistence type="predicted"/>
<gene>
    <name evidence="1" type="ORF">S01H1_44703</name>
</gene>
<dbReference type="EMBL" id="BARS01028527">
    <property type="protein sequence ID" value="GAG09518.1"/>
    <property type="molecule type" value="Genomic_DNA"/>
</dbReference>